<dbReference type="GO" id="GO:0030544">
    <property type="term" value="F:Hsp70 protein binding"/>
    <property type="evidence" value="ECO:0007669"/>
    <property type="project" value="TreeGrafter"/>
</dbReference>
<dbReference type="GO" id="GO:0005829">
    <property type="term" value="C:cytosol"/>
    <property type="evidence" value="ECO:0007669"/>
    <property type="project" value="TreeGrafter"/>
</dbReference>
<feature type="domain" description="Hikeshi-like C-terminal" evidence="3">
    <location>
        <begin position="137"/>
        <end position="195"/>
    </location>
</feature>
<feature type="domain" description="Hikeshi-like N-terminal" evidence="2">
    <location>
        <begin position="7"/>
        <end position="127"/>
    </location>
</feature>
<dbReference type="InterPro" id="IPR048364">
    <property type="entry name" value="Hikeshi-like_C"/>
</dbReference>
<keyword evidence="4" id="KW-1185">Reference proteome</keyword>
<dbReference type="STRING" id="224129.A0A1W4WEG8"/>
<dbReference type="GeneID" id="108732301"/>
<dbReference type="Proteomes" id="UP000192223">
    <property type="component" value="Unplaced"/>
</dbReference>
<evidence type="ECO:0000259" key="2">
    <source>
        <dbReference type="Pfam" id="PF05603"/>
    </source>
</evidence>
<dbReference type="Pfam" id="PF05603">
    <property type="entry name" value="Hikeshi-like_N"/>
    <property type="match status" value="1"/>
</dbReference>
<dbReference type="KEGG" id="apln:108732301"/>
<organism evidence="4 5">
    <name type="scientific">Agrilus planipennis</name>
    <name type="common">Emerald ash borer</name>
    <name type="synonym">Agrilus marcopoli</name>
    <dbReference type="NCBI Taxonomy" id="224129"/>
    <lineage>
        <taxon>Eukaryota</taxon>
        <taxon>Metazoa</taxon>
        <taxon>Ecdysozoa</taxon>
        <taxon>Arthropoda</taxon>
        <taxon>Hexapoda</taxon>
        <taxon>Insecta</taxon>
        <taxon>Pterygota</taxon>
        <taxon>Neoptera</taxon>
        <taxon>Endopterygota</taxon>
        <taxon>Coleoptera</taxon>
        <taxon>Polyphaga</taxon>
        <taxon>Elateriformia</taxon>
        <taxon>Buprestoidea</taxon>
        <taxon>Buprestidae</taxon>
        <taxon>Agrilinae</taxon>
        <taxon>Agrilus</taxon>
    </lineage>
</organism>
<evidence type="ECO:0000313" key="4">
    <source>
        <dbReference type="Proteomes" id="UP000192223"/>
    </source>
</evidence>
<dbReference type="GO" id="GO:0005634">
    <property type="term" value="C:nucleus"/>
    <property type="evidence" value="ECO:0007669"/>
    <property type="project" value="TreeGrafter"/>
</dbReference>
<dbReference type="InterPro" id="IPR031318">
    <property type="entry name" value="OPI10"/>
</dbReference>
<dbReference type="OrthoDB" id="10248398at2759"/>
<evidence type="ECO:0000256" key="1">
    <source>
        <dbReference type="ARBA" id="ARBA00006623"/>
    </source>
</evidence>
<evidence type="ECO:0000259" key="3">
    <source>
        <dbReference type="Pfam" id="PF21057"/>
    </source>
</evidence>
<dbReference type="FunCoup" id="A0A1W4WEG8">
    <property type="interactions" value="1709"/>
</dbReference>
<accession>A0A1W4WEG8</accession>
<dbReference type="InParanoid" id="A0A1W4WEG8"/>
<proteinExistence type="inferred from homology"/>
<dbReference type="PANTHER" id="PTHR12925:SF0">
    <property type="entry name" value="PROTEIN HIKESHI"/>
    <property type="match status" value="1"/>
</dbReference>
<gene>
    <name evidence="5" type="primary">LOC108732301</name>
</gene>
<sequence>MAMFGIIVSGRLVSTDYQPINERQFITTILDADNVNHVVVFLTGAIPFPEGTAGQVYFSWPDPTAPPNWQLLGYISNQKPSVIFKLSNIKKLHEMGDFSNTSTFGQQDISHNAQLGISIEPLSNIQEGPSSTDATTYVNYAQKMLESFMNYVLSYTITQAHMVPDPTATYVPLSTVQHWYTNFERRLTQNPNFWKT</sequence>
<dbReference type="GO" id="GO:0061608">
    <property type="term" value="F:nuclear import signal receptor activity"/>
    <property type="evidence" value="ECO:0007669"/>
    <property type="project" value="TreeGrafter"/>
</dbReference>
<protein>
    <submittedName>
        <fullName evidence="5">Protein OPI10 homolog</fullName>
    </submittedName>
</protein>
<dbReference type="AlphaFoldDB" id="A0A1W4WEG8"/>
<dbReference type="PANTHER" id="PTHR12925">
    <property type="entry name" value="HIKESHI FAMILY MEMBER"/>
    <property type="match status" value="1"/>
</dbReference>
<dbReference type="Pfam" id="PF21057">
    <property type="entry name" value="Hikeshi-like_C"/>
    <property type="match status" value="1"/>
</dbReference>
<evidence type="ECO:0000313" key="5">
    <source>
        <dbReference type="RefSeq" id="XP_018318513.1"/>
    </source>
</evidence>
<dbReference type="GO" id="GO:0006606">
    <property type="term" value="P:protein import into nucleus"/>
    <property type="evidence" value="ECO:0007669"/>
    <property type="project" value="TreeGrafter"/>
</dbReference>
<comment type="similarity">
    <text evidence="1">Belongs to the OPI10 family.</text>
</comment>
<reference evidence="5" key="1">
    <citation type="submission" date="2025-08" db="UniProtKB">
        <authorList>
            <consortium name="RefSeq"/>
        </authorList>
    </citation>
    <scope>IDENTIFICATION</scope>
    <source>
        <tissue evidence="5">Entire body</tissue>
    </source>
</reference>
<dbReference type="RefSeq" id="XP_018318513.1">
    <property type="nucleotide sequence ID" value="XM_018463011.1"/>
</dbReference>
<dbReference type="InterPro" id="IPR008493">
    <property type="entry name" value="Hikeshi-like_N"/>
</dbReference>
<name>A0A1W4WEG8_AGRPL</name>